<protein>
    <submittedName>
        <fullName evidence="1">Uncharacterized protein</fullName>
    </submittedName>
</protein>
<evidence type="ECO:0000313" key="1">
    <source>
        <dbReference type="EMBL" id="KAG6752339.1"/>
    </source>
</evidence>
<accession>A0A8X7YJP1</accession>
<reference evidence="1" key="1">
    <citation type="journal article" date="2020" name="bioRxiv">
        <title>Hybrid origin of Populus tomentosa Carr. identified through genome sequencing and phylogenomic analysis.</title>
        <authorList>
            <person name="An X."/>
            <person name="Gao K."/>
            <person name="Chen Z."/>
            <person name="Li J."/>
            <person name="Yang X."/>
            <person name="Yang X."/>
            <person name="Zhou J."/>
            <person name="Guo T."/>
            <person name="Zhao T."/>
            <person name="Huang S."/>
            <person name="Miao D."/>
            <person name="Khan W.U."/>
            <person name="Rao P."/>
            <person name="Ye M."/>
            <person name="Lei B."/>
            <person name="Liao W."/>
            <person name="Wang J."/>
            <person name="Ji L."/>
            <person name="Li Y."/>
            <person name="Guo B."/>
            <person name="Mustafa N.S."/>
            <person name="Li S."/>
            <person name="Yun Q."/>
            <person name="Keller S.R."/>
            <person name="Mao J."/>
            <person name="Zhang R."/>
            <person name="Strauss S.H."/>
        </authorList>
    </citation>
    <scope>NUCLEOTIDE SEQUENCE</scope>
    <source>
        <strain evidence="1">GM15</strain>
        <tissue evidence="1">Leaf</tissue>
    </source>
</reference>
<proteinExistence type="predicted"/>
<dbReference type="EMBL" id="JAAWWB010000025">
    <property type="protein sequence ID" value="KAG6752339.1"/>
    <property type="molecule type" value="Genomic_DNA"/>
</dbReference>
<comment type="caution">
    <text evidence="1">The sequence shown here is derived from an EMBL/GenBank/DDBJ whole genome shotgun (WGS) entry which is preliminary data.</text>
</comment>
<gene>
    <name evidence="1" type="ORF">POTOM_044563</name>
</gene>
<dbReference type="Proteomes" id="UP000886885">
    <property type="component" value="Chromosome 13A"/>
</dbReference>
<evidence type="ECO:0000313" key="2">
    <source>
        <dbReference type="Proteomes" id="UP000886885"/>
    </source>
</evidence>
<keyword evidence="2" id="KW-1185">Reference proteome</keyword>
<name>A0A8X7YJP1_POPTO</name>
<sequence>MRYSEVVYMDEPSTGLDPTLSDLSNNECFKLIKFPFGLVVLIPITMLDSVFSEHSMEEAEYLCDRVGFYEVSIADEFLKFRLQEPGSLFMLGGCLCYHLGRCLHKGHKLRRAIPQALNWQKLPCALRQPPCSSINISILPFLEISNFNQFVISPLNATNAYNFSKRRIKKVFIALRLHNIISCIAMQNASTGKAYTSMHAKPKTQSLHGKALSVEFMICSEPSIRSGNKSTEADLMQPSLGFPDSPIKLTTHRDSLEEELRGLVLMSLLCDRVYMGIMSQCDDLRFRTCREIEGPFADYVGNKPVRQICIAFRTSYTRAMVQGGPKLFLTEEVEETQEYIKQTRMSLQINRADEHLPLLTGTRSNAKMLLKQ</sequence>
<organism evidence="1 2">
    <name type="scientific">Populus tomentosa</name>
    <name type="common">Chinese white poplar</name>
    <dbReference type="NCBI Taxonomy" id="118781"/>
    <lineage>
        <taxon>Eukaryota</taxon>
        <taxon>Viridiplantae</taxon>
        <taxon>Streptophyta</taxon>
        <taxon>Embryophyta</taxon>
        <taxon>Tracheophyta</taxon>
        <taxon>Spermatophyta</taxon>
        <taxon>Magnoliopsida</taxon>
        <taxon>eudicotyledons</taxon>
        <taxon>Gunneridae</taxon>
        <taxon>Pentapetalae</taxon>
        <taxon>rosids</taxon>
        <taxon>fabids</taxon>
        <taxon>Malpighiales</taxon>
        <taxon>Salicaceae</taxon>
        <taxon>Saliceae</taxon>
        <taxon>Populus</taxon>
    </lineage>
</organism>
<dbReference type="AlphaFoldDB" id="A0A8X7YJP1"/>